<gene>
    <name evidence="2" type="ORF">C5F48_20965</name>
</gene>
<dbReference type="OrthoDB" id="5491135at2"/>
<comment type="caution">
    <text evidence="2">The sequence shown here is derived from an EMBL/GenBank/DDBJ whole genome shotgun (WGS) entry which is preliminary data.</text>
</comment>
<dbReference type="Pfam" id="PF12697">
    <property type="entry name" value="Abhydrolase_6"/>
    <property type="match status" value="1"/>
</dbReference>
<dbReference type="PANTHER" id="PTHR43798">
    <property type="entry name" value="MONOACYLGLYCEROL LIPASE"/>
    <property type="match status" value="1"/>
</dbReference>
<accession>A0A2T4JPJ5</accession>
<evidence type="ECO:0000313" key="2">
    <source>
        <dbReference type="EMBL" id="PTE19806.1"/>
    </source>
</evidence>
<proteinExistence type="predicted"/>
<name>A0A2T4JPJ5_9RHOB</name>
<dbReference type="Proteomes" id="UP000241010">
    <property type="component" value="Unassembled WGS sequence"/>
</dbReference>
<reference evidence="2 3" key="1">
    <citation type="submission" date="2018-03" db="EMBL/GenBank/DDBJ databases">
        <title>Cereibacter changlensis.</title>
        <authorList>
            <person name="Meyer T.E."/>
            <person name="Miller S."/>
            <person name="Lodha T."/>
            <person name="Gandham S."/>
            <person name="Chintalapati S."/>
            <person name="Chintalapati V.R."/>
        </authorList>
    </citation>
    <scope>NUCLEOTIDE SEQUENCE [LARGE SCALE GENOMIC DNA]</scope>
    <source>
        <strain evidence="2 3">JA139</strain>
    </source>
</reference>
<protein>
    <submittedName>
        <fullName evidence="2">Alpha/beta hydrolase</fullName>
    </submittedName>
</protein>
<evidence type="ECO:0000259" key="1">
    <source>
        <dbReference type="Pfam" id="PF12697"/>
    </source>
</evidence>
<dbReference type="Gene3D" id="3.40.50.1820">
    <property type="entry name" value="alpha/beta hydrolase"/>
    <property type="match status" value="1"/>
</dbReference>
<dbReference type="AlphaFoldDB" id="A0A2T4JPJ5"/>
<organism evidence="2 3">
    <name type="scientific">Cereibacter changlensis JA139</name>
    <dbReference type="NCBI Taxonomy" id="1188249"/>
    <lineage>
        <taxon>Bacteria</taxon>
        <taxon>Pseudomonadati</taxon>
        <taxon>Pseudomonadota</taxon>
        <taxon>Alphaproteobacteria</taxon>
        <taxon>Rhodobacterales</taxon>
        <taxon>Paracoccaceae</taxon>
        <taxon>Cereibacter</taxon>
    </lineage>
</organism>
<sequence>MMAEPVIFIPGMLCDARLFLHQILQLSQSRAVTVMLPLQATVEEMSEAVLEAAPAKVALVGHGLGGDVALDVFRRAPERVSRMALIASNPMAETPQLAAAREARMVGARMGRIAQVALDEIPPGALAPLETRDATLALLQEMAVGLGADAFLGQSRAMQRRPDQQKVMRRAMLPVLILAGRLDTVVPLRRQDFLSALMPYGRLQIIEDAGHLAPLEQPEAVTAALRAFLDGPSSVR</sequence>
<dbReference type="InterPro" id="IPR000073">
    <property type="entry name" value="AB_hydrolase_1"/>
</dbReference>
<dbReference type="InterPro" id="IPR050266">
    <property type="entry name" value="AB_hydrolase_sf"/>
</dbReference>
<dbReference type="PRINTS" id="PR00111">
    <property type="entry name" value="ABHYDROLASE"/>
</dbReference>
<dbReference type="EMBL" id="PZKG01000178">
    <property type="protein sequence ID" value="PTE19806.1"/>
    <property type="molecule type" value="Genomic_DNA"/>
</dbReference>
<dbReference type="InterPro" id="IPR029058">
    <property type="entry name" value="AB_hydrolase_fold"/>
</dbReference>
<keyword evidence="2" id="KW-0378">Hydrolase</keyword>
<evidence type="ECO:0000313" key="3">
    <source>
        <dbReference type="Proteomes" id="UP000241010"/>
    </source>
</evidence>
<dbReference type="SUPFAM" id="SSF53474">
    <property type="entry name" value="alpha/beta-Hydrolases"/>
    <property type="match status" value="1"/>
</dbReference>
<dbReference type="GO" id="GO:0016787">
    <property type="term" value="F:hydrolase activity"/>
    <property type="evidence" value="ECO:0007669"/>
    <property type="project" value="UniProtKB-KW"/>
</dbReference>
<feature type="domain" description="AB hydrolase-1" evidence="1">
    <location>
        <begin position="42"/>
        <end position="223"/>
    </location>
</feature>
<keyword evidence="3" id="KW-1185">Reference proteome</keyword>